<keyword evidence="2" id="KW-1185">Reference proteome</keyword>
<protein>
    <submittedName>
        <fullName evidence="1">Uncharacterized protein</fullName>
    </submittedName>
</protein>
<dbReference type="KEGG" id="rdp:RD2015_3062"/>
<dbReference type="Proteomes" id="UP000060699">
    <property type="component" value="Chromosome"/>
</dbReference>
<gene>
    <name evidence="1" type="ORF">RD2015_3062</name>
</gene>
<dbReference type="STRING" id="76731.RD2015_3062"/>
<dbReference type="PROSITE" id="PS51257">
    <property type="entry name" value="PROKAR_LIPOPROTEIN"/>
    <property type="match status" value="1"/>
</dbReference>
<organism evidence="1 2">
    <name type="scientific">Roseateles depolymerans</name>
    <dbReference type="NCBI Taxonomy" id="76731"/>
    <lineage>
        <taxon>Bacteria</taxon>
        <taxon>Pseudomonadati</taxon>
        <taxon>Pseudomonadota</taxon>
        <taxon>Betaproteobacteria</taxon>
        <taxon>Burkholderiales</taxon>
        <taxon>Sphaerotilaceae</taxon>
        <taxon>Roseateles</taxon>
    </lineage>
</organism>
<sequence length="101" mass="10293">MNTSRLTAPLLIAVAAALTVGCASDSRQRREDGRNAAVGAVGGAVIGAVTGGDALTGAAIGAVAGAVIGRLMVDGRERQVYSDGRGGRYWVDEDGRRHTVR</sequence>
<dbReference type="EMBL" id="CP013729">
    <property type="protein sequence ID" value="ALV07523.1"/>
    <property type="molecule type" value="Genomic_DNA"/>
</dbReference>
<dbReference type="InterPro" id="IPR027367">
    <property type="entry name" value="Gly-zipper_YMGG"/>
</dbReference>
<dbReference type="OrthoDB" id="9157051at2"/>
<accession>A0A0U3MWX2</accession>
<dbReference type="Pfam" id="PF13441">
    <property type="entry name" value="Gly-zipper_YMGG"/>
    <property type="match status" value="1"/>
</dbReference>
<proteinExistence type="predicted"/>
<reference evidence="1 2" key="1">
    <citation type="submission" date="2015-12" db="EMBL/GenBank/DDBJ databases">
        <title>Complete genome of Roseateles depolymerans KCTC 42856.</title>
        <authorList>
            <person name="Kim K.M."/>
        </authorList>
    </citation>
    <scope>NUCLEOTIDE SEQUENCE [LARGE SCALE GENOMIC DNA]</scope>
    <source>
        <strain evidence="1 2">KCTC 42856</strain>
    </source>
</reference>
<evidence type="ECO:0000313" key="1">
    <source>
        <dbReference type="EMBL" id="ALV07523.1"/>
    </source>
</evidence>
<name>A0A0U3MWX2_9BURK</name>
<evidence type="ECO:0000313" key="2">
    <source>
        <dbReference type="Proteomes" id="UP000060699"/>
    </source>
</evidence>
<dbReference type="RefSeq" id="WP_058935623.1">
    <property type="nucleotide sequence ID" value="NZ_CP013729.1"/>
</dbReference>
<dbReference type="AlphaFoldDB" id="A0A0U3MWX2"/>